<dbReference type="GO" id="GO:0030170">
    <property type="term" value="F:pyridoxal phosphate binding"/>
    <property type="evidence" value="ECO:0007669"/>
    <property type="project" value="InterPro"/>
</dbReference>
<evidence type="ECO:0000313" key="5">
    <source>
        <dbReference type="Proteomes" id="UP000233556"/>
    </source>
</evidence>
<proteinExistence type="predicted"/>
<dbReference type="AlphaFoldDB" id="A0A2I0U4R7"/>
<evidence type="ECO:0000256" key="1">
    <source>
        <dbReference type="ARBA" id="ARBA00022898"/>
    </source>
</evidence>
<dbReference type="EMBL" id="KZ506182">
    <property type="protein sequence ID" value="PKU40973.1"/>
    <property type="molecule type" value="Genomic_DNA"/>
</dbReference>
<organism evidence="4 5">
    <name type="scientific">Limosa lapponica baueri</name>
    <dbReference type="NCBI Taxonomy" id="1758121"/>
    <lineage>
        <taxon>Eukaryota</taxon>
        <taxon>Metazoa</taxon>
        <taxon>Chordata</taxon>
        <taxon>Craniata</taxon>
        <taxon>Vertebrata</taxon>
        <taxon>Euteleostomi</taxon>
        <taxon>Archelosauria</taxon>
        <taxon>Archosauria</taxon>
        <taxon>Dinosauria</taxon>
        <taxon>Saurischia</taxon>
        <taxon>Theropoda</taxon>
        <taxon>Coelurosauria</taxon>
        <taxon>Aves</taxon>
        <taxon>Neognathae</taxon>
        <taxon>Neoaves</taxon>
        <taxon>Charadriiformes</taxon>
        <taxon>Scolopacidae</taxon>
        <taxon>Limosa</taxon>
    </lineage>
</organism>
<dbReference type="InterPro" id="IPR015421">
    <property type="entry name" value="PyrdxlP-dep_Trfase_major"/>
</dbReference>
<keyword evidence="1" id="KW-0663">Pyridoxal phosphate</keyword>
<dbReference type="GO" id="GO:0008483">
    <property type="term" value="F:transaminase activity"/>
    <property type="evidence" value="ECO:0007669"/>
    <property type="project" value="TreeGrafter"/>
</dbReference>
<accession>A0A2I0U4R7</accession>
<dbReference type="InterPro" id="IPR050478">
    <property type="entry name" value="Ethylene_sulfur-biosynth"/>
</dbReference>
<dbReference type="InterPro" id="IPR004839">
    <property type="entry name" value="Aminotransferase_I/II_large"/>
</dbReference>
<evidence type="ECO:0000259" key="3">
    <source>
        <dbReference type="Pfam" id="PF00155"/>
    </source>
</evidence>
<name>A0A2I0U4R7_LIMLA</name>
<sequence length="258" mass="28668">MRGGRRMSGGGSSPAGATGGSPALSARGALGLLDAGFALYVADPFDPERNPQGILNLGTSEKRLCFDLLEERLTRPDMNYLDPGLSQYSDAQGTGRYELHVIIDEIYMLSVYDNTTFTSVLRLDCLPDPERTIFMWGFSKDFGMSGVRVGVLYTRNREIQKAVNQLAVFHSRPGPVQHILSQFLRDRDWLDNVIFPANKKRLKDTQNILVGGLADVGIPVLKSSGGLYVWADFRKICIQRLEQMLRIYAAEPATDYIS</sequence>
<dbReference type="GO" id="GO:0006520">
    <property type="term" value="P:amino acid metabolic process"/>
    <property type="evidence" value="ECO:0007669"/>
    <property type="project" value="TreeGrafter"/>
</dbReference>
<reference evidence="5" key="2">
    <citation type="submission" date="2017-12" db="EMBL/GenBank/DDBJ databases">
        <title>Genome sequence of the Bar-tailed Godwit (Limosa lapponica baueri).</title>
        <authorList>
            <person name="Lima N.C.B."/>
            <person name="Parody-Merino A.M."/>
            <person name="Battley P.F."/>
            <person name="Fidler A.E."/>
            <person name="Prosdocimi F."/>
        </authorList>
    </citation>
    <scope>NUCLEOTIDE SEQUENCE [LARGE SCALE GENOMIC DNA]</scope>
</reference>
<dbReference type="Proteomes" id="UP000233556">
    <property type="component" value="Unassembled WGS sequence"/>
</dbReference>
<feature type="region of interest" description="Disordered" evidence="2">
    <location>
        <begin position="1"/>
        <end position="20"/>
    </location>
</feature>
<dbReference type="Pfam" id="PF00155">
    <property type="entry name" value="Aminotran_1_2"/>
    <property type="match status" value="1"/>
</dbReference>
<dbReference type="SUPFAM" id="SSF53383">
    <property type="entry name" value="PLP-dependent transferases"/>
    <property type="match status" value="1"/>
</dbReference>
<reference evidence="5" key="1">
    <citation type="submission" date="2017-11" db="EMBL/GenBank/DDBJ databases">
        <authorList>
            <person name="Lima N.C."/>
            <person name="Parody-Merino A.M."/>
            <person name="Battley P.F."/>
            <person name="Fidler A.E."/>
            <person name="Prosdocimi F."/>
        </authorList>
    </citation>
    <scope>NUCLEOTIDE SEQUENCE [LARGE SCALE GENOMIC DNA]</scope>
</reference>
<dbReference type="Gene3D" id="3.40.640.10">
    <property type="entry name" value="Type I PLP-dependent aspartate aminotransferase-like (Major domain)"/>
    <property type="match status" value="1"/>
</dbReference>
<dbReference type="InterPro" id="IPR015422">
    <property type="entry name" value="PyrdxlP-dep_Trfase_small"/>
</dbReference>
<feature type="compositionally biased region" description="Gly residues" evidence="2">
    <location>
        <begin position="1"/>
        <end position="19"/>
    </location>
</feature>
<dbReference type="Gene3D" id="3.90.1150.10">
    <property type="entry name" value="Aspartate Aminotransferase, domain 1"/>
    <property type="match status" value="2"/>
</dbReference>
<keyword evidence="5" id="KW-1185">Reference proteome</keyword>
<feature type="domain" description="Aminotransferase class I/classII large" evidence="3">
    <location>
        <begin position="96"/>
        <end position="236"/>
    </location>
</feature>
<dbReference type="PANTHER" id="PTHR43795:SF51">
    <property type="entry name" value="AMINOTRANSFERASE CLASS I_CLASSII DOMAIN-CONTAINING PROTEIN"/>
    <property type="match status" value="1"/>
</dbReference>
<gene>
    <name evidence="4" type="ORF">llap_8726</name>
</gene>
<dbReference type="InterPro" id="IPR015424">
    <property type="entry name" value="PyrdxlP-dep_Trfase"/>
</dbReference>
<protein>
    <recommendedName>
        <fullName evidence="3">Aminotransferase class I/classII large domain-containing protein</fullName>
    </recommendedName>
</protein>
<dbReference type="PANTHER" id="PTHR43795">
    <property type="entry name" value="BIFUNCTIONAL ASPARTATE AMINOTRANSFERASE AND GLUTAMATE/ASPARTATE-PREPHENATE AMINOTRANSFERASE-RELATED"/>
    <property type="match status" value="1"/>
</dbReference>
<dbReference type="OrthoDB" id="7042322at2759"/>
<evidence type="ECO:0000256" key="2">
    <source>
        <dbReference type="SAM" id="MobiDB-lite"/>
    </source>
</evidence>
<evidence type="ECO:0000313" key="4">
    <source>
        <dbReference type="EMBL" id="PKU40973.1"/>
    </source>
</evidence>